<dbReference type="EMBL" id="QPMM01000014">
    <property type="protein sequence ID" value="RFS19323.1"/>
    <property type="molecule type" value="Genomic_DNA"/>
</dbReference>
<dbReference type="AlphaFoldDB" id="A0A3E1Y3T4"/>
<dbReference type="NCBIfam" id="TIGR02241">
    <property type="entry name" value="conserved hypothetical phage tail region protein"/>
    <property type="match status" value="1"/>
</dbReference>
<dbReference type="Pfam" id="PF06841">
    <property type="entry name" value="Phage_T4_gp19"/>
    <property type="match status" value="1"/>
</dbReference>
<dbReference type="RefSeq" id="WP_116978376.1">
    <property type="nucleotide sequence ID" value="NZ_QPMM01000014.1"/>
</dbReference>
<sequence length="144" mass="16479">MANYPMPKFHFRVEWGADAQIGFTEVTGLTIESDVIEYRDGSSPEFHKIKMPGLQKLSNITLKRGTFQGHLEFHEWIKTISMNTVERRNVTIHLLNEKHQSVMTWKVLNAWAIKVQSSDLKSDGNEVAIETMEIAHEGIEVSKP</sequence>
<organism evidence="1 2">
    <name type="scientific">Chitinophaga silvatica</name>
    <dbReference type="NCBI Taxonomy" id="2282649"/>
    <lineage>
        <taxon>Bacteria</taxon>
        <taxon>Pseudomonadati</taxon>
        <taxon>Bacteroidota</taxon>
        <taxon>Chitinophagia</taxon>
        <taxon>Chitinophagales</taxon>
        <taxon>Chitinophagaceae</taxon>
        <taxon>Chitinophaga</taxon>
    </lineage>
</organism>
<dbReference type="OrthoDB" id="73314at2"/>
<dbReference type="InterPro" id="IPR011747">
    <property type="entry name" value="CHP02241"/>
</dbReference>
<reference evidence="1 2" key="1">
    <citation type="submission" date="2018-07" db="EMBL/GenBank/DDBJ databases">
        <title>Chitinophaga K2CV101002-2 sp. nov., isolated from a monsoon evergreen broad-leaved forest soil.</title>
        <authorList>
            <person name="Lv Y."/>
        </authorList>
    </citation>
    <scope>NUCLEOTIDE SEQUENCE [LARGE SCALE GENOMIC DNA]</scope>
    <source>
        <strain evidence="1 2">GDMCC 1.1288</strain>
    </source>
</reference>
<dbReference type="InterPro" id="IPR010667">
    <property type="entry name" value="Phage_T4_Gp19"/>
</dbReference>
<protein>
    <submittedName>
        <fullName evidence="1">Phage tail protein</fullName>
    </submittedName>
</protein>
<dbReference type="Proteomes" id="UP000260644">
    <property type="component" value="Unassembled WGS sequence"/>
</dbReference>
<accession>A0A3E1Y3T4</accession>
<dbReference type="GO" id="GO:0005198">
    <property type="term" value="F:structural molecule activity"/>
    <property type="evidence" value="ECO:0007669"/>
    <property type="project" value="InterPro"/>
</dbReference>
<keyword evidence="2" id="KW-1185">Reference proteome</keyword>
<dbReference type="PANTHER" id="PTHR38009:SF1">
    <property type="entry name" value="CONSERVED HYPOTHETICAL PHAGE TAIL PROTEIN"/>
    <property type="match status" value="1"/>
</dbReference>
<comment type="caution">
    <text evidence="1">The sequence shown here is derived from an EMBL/GenBank/DDBJ whole genome shotgun (WGS) entry which is preliminary data.</text>
</comment>
<proteinExistence type="predicted"/>
<name>A0A3E1Y3T4_9BACT</name>
<gene>
    <name evidence="1" type="ORF">DVR12_24135</name>
</gene>
<evidence type="ECO:0000313" key="2">
    <source>
        <dbReference type="Proteomes" id="UP000260644"/>
    </source>
</evidence>
<dbReference type="PANTHER" id="PTHR38009">
    <property type="entry name" value="CONSERVED HYPOTHETICAL PHAGE TAIL PROTEIN"/>
    <property type="match status" value="1"/>
</dbReference>
<evidence type="ECO:0000313" key="1">
    <source>
        <dbReference type="EMBL" id="RFS19323.1"/>
    </source>
</evidence>